<proteinExistence type="predicted"/>
<evidence type="ECO:0000313" key="1">
    <source>
        <dbReference type="EMBL" id="SAL06722.1"/>
    </source>
</evidence>
<evidence type="ECO:0000313" key="2">
    <source>
        <dbReference type="Proteomes" id="UP000071859"/>
    </source>
</evidence>
<evidence type="ECO:0008006" key="3">
    <source>
        <dbReference type="Google" id="ProtNLM"/>
    </source>
</evidence>
<comment type="caution">
    <text evidence="1">The sequence shown here is derived from an EMBL/GenBank/DDBJ whole genome shotgun (WGS) entry which is preliminary data.</text>
</comment>
<dbReference type="OrthoDB" id="5292295at2"/>
<accession>A0A158EIK1</accession>
<dbReference type="Proteomes" id="UP000071859">
    <property type="component" value="Unassembled WGS sequence"/>
</dbReference>
<dbReference type="AlphaFoldDB" id="A0A158EIK1"/>
<sequence length="216" mass="24977">MNSNCKSRCDWPTGESLEEVMARLGASGPVESPLEKLGYSSYANYLSRALWKKIKKRVLVRDDHTCQRCFGSASVVHHRSYSEAVLKGEDDSQLASLCEGCHHVIEFDDDGSRRTDREKDEVLATKCLRVDFPAVKVDLRRKWPVLPTRWKRMNWWQRTGWISEHEYQRIGRTWPEGEFSHDQNKLRSVLLAIRARTAESTWRDVAGGRPATEQNE</sequence>
<reference evidence="1" key="1">
    <citation type="submission" date="2016-01" db="EMBL/GenBank/DDBJ databases">
        <authorList>
            <person name="Peeters C."/>
        </authorList>
    </citation>
    <scope>NUCLEOTIDE SEQUENCE</scope>
    <source>
        <strain evidence="1">LMG 29321</strain>
    </source>
</reference>
<protein>
    <recommendedName>
        <fullName evidence="3">HNH endonuclease</fullName>
    </recommendedName>
</protein>
<keyword evidence="2" id="KW-1185">Reference proteome</keyword>
<dbReference type="RefSeq" id="WP_157697811.1">
    <property type="nucleotide sequence ID" value="NZ_FCOX02000130.1"/>
</dbReference>
<organism evidence="1 2">
    <name type="scientific">Caballeronia calidae</name>
    <dbReference type="NCBI Taxonomy" id="1777139"/>
    <lineage>
        <taxon>Bacteria</taxon>
        <taxon>Pseudomonadati</taxon>
        <taxon>Pseudomonadota</taxon>
        <taxon>Betaproteobacteria</taxon>
        <taxon>Burkholderiales</taxon>
        <taxon>Burkholderiaceae</taxon>
        <taxon>Caballeronia</taxon>
    </lineage>
</organism>
<name>A0A158EIK1_9BURK</name>
<gene>
    <name evidence="1" type="ORF">AWB78_08211</name>
</gene>
<dbReference type="EMBL" id="FCOX02000130">
    <property type="protein sequence ID" value="SAL06722.1"/>
    <property type="molecule type" value="Genomic_DNA"/>
</dbReference>